<proteinExistence type="predicted"/>
<keyword evidence="1" id="KW-1133">Transmembrane helix</keyword>
<keyword evidence="1" id="KW-0472">Membrane</keyword>
<accession>A0A7G9YJZ6</accession>
<keyword evidence="1" id="KW-0812">Transmembrane</keyword>
<evidence type="ECO:0000313" key="2">
    <source>
        <dbReference type="EMBL" id="QNO48330.1"/>
    </source>
</evidence>
<evidence type="ECO:0000256" key="1">
    <source>
        <dbReference type="SAM" id="Phobius"/>
    </source>
</evidence>
<dbReference type="AlphaFoldDB" id="A0A7G9YJZ6"/>
<gene>
    <name evidence="2" type="ORF">KDGELCJN_00013</name>
</gene>
<dbReference type="EMBL" id="MT631326">
    <property type="protein sequence ID" value="QNO48330.1"/>
    <property type="molecule type" value="Genomic_DNA"/>
</dbReference>
<reference evidence="2" key="1">
    <citation type="submission" date="2020-06" db="EMBL/GenBank/DDBJ databases">
        <title>Unique genomic features of the anaerobic methanotrophic archaea.</title>
        <authorList>
            <person name="Chadwick G.L."/>
            <person name="Skennerton C.T."/>
            <person name="Laso-Perez R."/>
            <person name="Leu A.O."/>
            <person name="Speth D.R."/>
            <person name="Yu H."/>
            <person name="Morgan-Lang C."/>
            <person name="Hatzenpichler R."/>
            <person name="Goudeau D."/>
            <person name="Malmstrom R."/>
            <person name="Brazelton W.J."/>
            <person name="Woyke T."/>
            <person name="Hallam S.J."/>
            <person name="Tyson G.W."/>
            <person name="Wegener G."/>
            <person name="Boetius A."/>
            <person name="Orphan V."/>
        </authorList>
    </citation>
    <scope>NUCLEOTIDE SEQUENCE</scope>
</reference>
<protein>
    <submittedName>
        <fullName evidence="2">Uncharacterized protein</fullName>
    </submittedName>
</protein>
<feature type="transmembrane region" description="Helical" evidence="1">
    <location>
        <begin position="27"/>
        <end position="46"/>
    </location>
</feature>
<organism evidence="2">
    <name type="scientific">Candidatus Methanogaster sp. ANME-2c ERB4</name>
    <dbReference type="NCBI Taxonomy" id="2759911"/>
    <lineage>
        <taxon>Archaea</taxon>
        <taxon>Methanobacteriati</taxon>
        <taxon>Methanobacteriota</taxon>
        <taxon>Stenosarchaea group</taxon>
        <taxon>Methanomicrobia</taxon>
        <taxon>Methanosarcinales</taxon>
        <taxon>ANME-2 cluster</taxon>
        <taxon>Candidatus Methanogasteraceae</taxon>
        <taxon>Candidatus Methanogaster</taxon>
    </lineage>
</organism>
<name>A0A7G9YJZ6_9EURY</name>
<sequence>MNSILDVILVNRCNQSDEFRTVLPAKMCVRVLVIMALAAATVLGGGRGCGA</sequence>